<evidence type="ECO:0000313" key="3">
    <source>
        <dbReference type="Proteomes" id="UP000051757"/>
    </source>
</evidence>
<reference evidence="2 3" key="1">
    <citation type="journal article" date="2016" name="Front. Microbiol.">
        <title>Genome Sequence of Type Strains of Genus Stenotrophomonas.</title>
        <authorList>
            <person name="Patil P.P."/>
            <person name="Midha S."/>
            <person name="Kumar S."/>
            <person name="Patil P.B."/>
        </authorList>
    </citation>
    <scope>NUCLEOTIDE SEQUENCE [LARGE SCALE GENOMIC DNA]</scope>
    <source>
        <strain evidence="2 3">LMG 978</strain>
    </source>
</reference>
<keyword evidence="3" id="KW-1185">Reference proteome</keyword>
<dbReference type="AlphaFoldDB" id="A0A0R0B798"/>
<accession>A0A0R0B798</accession>
<gene>
    <name evidence="2" type="ORF">ARC23_14535</name>
</gene>
<feature type="coiled-coil region" evidence="1">
    <location>
        <begin position="3"/>
        <end position="30"/>
    </location>
</feature>
<evidence type="ECO:0000256" key="1">
    <source>
        <dbReference type="SAM" id="Coils"/>
    </source>
</evidence>
<evidence type="ECO:0000313" key="2">
    <source>
        <dbReference type="EMBL" id="KRG49300.1"/>
    </source>
</evidence>
<sequence>MREAQSTRAVERAQRERQELQQQLAEIEQMFTGAPTQPQLLEELRRVAKNGSPAEAKQLLATVQRVLAPLQ</sequence>
<dbReference type="Proteomes" id="UP000051757">
    <property type="component" value="Unassembled WGS sequence"/>
</dbReference>
<organism evidence="2 3">
    <name type="scientific">Stenotrophomonas beteli</name>
    <dbReference type="NCBI Taxonomy" id="3384461"/>
    <lineage>
        <taxon>Bacteria</taxon>
        <taxon>Pseudomonadati</taxon>
        <taxon>Pseudomonadota</taxon>
        <taxon>Gammaproteobacteria</taxon>
        <taxon>Lysobacterales</taxon>
        <taxon>Lysobacteraceae</taxon>
        <taxon>Stenotrophomonas</taxon>
        <taxon>Stenotrophomonas maltophilia group</taxon>
    </lineage>
</organism>
<comment type="caution">
    <text evidence="2">The sequence shown here is derived from an EMBL/GenBank/DDBJ whole genome shotgun (WGS) entry which is preliminary data.</text>
</comment>
<dbReference type="EMBL" id="LLXV01000047">
    <property type="protein sequence ID" value="KRG49300.1"/>
    <property type="molecule type" value="Genomic_DNA"/>
</dbReference>
<proteinExistence type="predicted"/>
<protein>
    <submittedName>
        <fullName evidence="2">Uncharacterized protein</fullName>
    </submittedName>
</protein>
<name>A0A0R0B798_9GAMM</name>
<keyword evidence="1" id="KW-0175">Coiled coil</keyword>